<accession>A0ABS9HE31</accession>
<evidence type="ECO:0000313" key="2">
    <source>
        <dbReference type="EMBL" id="MCF6378598.1"/>
    </source>
</evidence>
<feature type="compositionally biased region" description="Basic and acidic residues" evidence="1">
    <location>
        <begin position="220"/>
        <end position="237"/>
    </location>
</feature>
<comment type="caution">
    <text evidence="2">The sequence shown here is derived from an EMBL/GenBank/DDBJ whole genome shotgun (WGS) entry which is preliminary data.</text>
</comment>
<keyword evidence="3" id="KW-1185">Reference proteome</keyword>
<feature type="region of interest" description="Disordered" evidence="1">
    <location>
        <begin position="107"/>
        <end position="143"/>
    </location>
</feature>
<evidence type="ECO:0000313" key="3">
    <source>
        <dbReference type="Proteomes" id="UP001201161"/>
    </source>
</evidence>
<reference evidence="2 3" key="1">
    <citation type="submission" date="2022-01" db="EMBL/GenBank/DDBJ databases">
        <title>Nocardioides sp. nov., an actinomycete isolated from mining soil.</title>
        <authorList>
            <person name="Liu L."/>
        </authorList>
    </citation>
    <scope>NUCLEOTIDE SEQUENCE [LARGE SCALE GENOMIC DNA]</scope>
    <source>
        <strain evidence="2 3">KLBMP 9356</strain>
    </source>
</reference>
<feature type="compositionally biased region" description="Acidic residues" evidence="1">
    <location>
        <begin position="319"/>
        <end position="333"/>
    </location>
</feature>
<sequence>MNGFEVDPDALKASATVATRQDDHLGNIDAYIASACSSFGAFSGVLNLFQGSYESAVATARDGMSDSRKVAAKVRDAFSDSAQDYLDTDREVYEWFKSKFGDLVSFPPYDPPGSGQDVPGGPHQNAPGAQQPGKDGDPFKLPGAPWWVDKPIDQLPRDDDAKLPPWMRPEDAVKDYGKDWWRRLYGDEFDYYRSLGYDDDQALALARADRPDAQTQADTRNYDDMQQRASDAYDRAYTDAINNGATDAEAREAGRDAGNQQFADDSADRTRRNEVSDTAGTYYDVYNEGRDVVSNVQDLVDNAQEIGDNAEDLDRYDDYESGAEDESAQEWAR</sequence>
<feature type="region of interest" description="Disordered" evidence="1">
    <location>
        <begin position="305"/>
        <end position="333"/>
    </location>
</feature>
<feature type="region of interest" description="Disordered" evidence="1">
    <location>
        <begin position="210"/>
        <end position="277"/>
    </location>
</feature>
<dbReference type="EMBL" id="JAKJHZ010000007">
    <property type="protein sequence ID" value="MCF6378598.1"/>
    <property type="molecule type" value="Genomic_DNA"/>
</dbReference>
<dbReference type="RefSeq" id="WP_236402649.1">
    <property type="nucleotide sequence ID" value="NZ_JAKJHZ010000007.1"/>
</dbReference>
<gene>
    <name evidence="2" type="ORF">L2K70_13380</name>
</gene>
<feature type="compositionally biased region" description="Basic and acidic residues" evidence="1">
    <location>
        <begin position="266"/>
        <end position="275"/>
    </location>
</feature>
<evidence type="ECO:0000256" key="1">
    <source>
        <dbReference type="SAM" id="MobiDB-lite"/>
    </source>
</evidence>
<name>A0ABS9HE31_9ACTN</name>
<organism evidence="2 3">
    <name type="scientific">Nocardioides potassii</name>
    <dbReference type="NCBI Taxonomy" id="2911371"/>
    <lineage>
        <taxon>Bacteria</taxon>
        <taxon>Bacillati</taxon>
        <taxon>Actinomycetota</taxon>
        <taxon>Actinomycetes</taxon>
        <taxon>Propionibacteriales</taxon>
        <taxon>Nocardioidaceae</taxon>
        <taxon>Nocardioides</taxon>
    </lineage>
</organism>
<dbReference type="Proteomes" id="UP001201161">
    <property type="component" value="Unassembled WGS sequence"/>
</dbReference>
<protein>
    <submittedName>
        <fullName evidence="2">Uncharacterized protein</fullName>
    </submittedName>
</protein>
<proteinExistence type="predicted"/>